<evidence type="ECO:0000256" key="1">
    <source>
        <dbReference type="SAM" id="MobiDB-lite"/>
    </source>
</evidence>
<comment type="caution">
    <text evidence="2">The sequence shown here is derived from an EMBL/GenBank/DDBJ whole genome shotgun (WGS) entry which is preliminary data.</text>
</comment>
<evidence type="ECO:0000313" key="3">
    <source>
        <dbReference type="Proteomes" id="UP000814243"/>
    </source>
</evidence>
<protein>
    <submittedName>
        <fullName evidence="2">Uncharacterized protein</fullName>
    </submittedName>
</protein>
<sequence length="179" mass="20637">MLRTRLTPDSSYSTKEEMLRQRFSESPYSTKEDMLRQRMDLSAKEPLYGKRTYDPPPSTSWNENHYGVRPDRRLQTPVHFPGRVSPMSKCMSEPPYATRTEMMARLGQTESPYATRAEVKSSCSDTQYGPRHDMMDMRPDVRPASAECTYVSKQEILSQKAALLAKKGIKLQYKIGRKT</sequence>
<evidence type="ECO:0000313" key="2">
    <source>
        <dbReference type="EMBL" id="KAH9638388.1"/>
    </source>
</evidence>
<accession>A0A922SIM6</accession>
<feature type="region of interest" description="Disordered" evidence="1">
    <location>
        <begin position="1"/>
        <end position="63"/>
    </location>
</feature>
<gene>
    <name evidence="2" type="ORF">HF086_004190</name>
</gene>
<feature type="compositionally biased region" description="Basic and acidic residues" evidence="1">
    <location>
        <begin position="14"/>
        <end position="23"/>
    </location>
</feature>
<dbReference type="AlphaFoldDB" id="A0A922SIM6"/>
<name>A0A922SIM6_SPOEX</name>
<feature type="region of interest" description="Disordered" evidence="1">
    <location>
        <begin position="112"/>
        <end position="133"/>
    </location>
</feature>
<dbReference type="Proteomes" id="UP000814243">
    <property type="component" value="Unassembled WGS sequence"/>
</dbReference>
<organism evidence="2 3">
    <name type="scientific">Spodoptera exigua</name>
    <name type="common">Beet armyworm</name>
    <name type="synonym">Noctua fulgens</name>
    <dbReference type="NCBI Taxonomy" id="7107"/>
    <lineage>
        <taxon>Eukaryota</taxon>
        <taxon>Metazoa</taxon>
        <taxon>Ecdysozoa</taxon>
        <taxon>Arthropoda</taxon>
        <taxon>Hexapoda</taxon>
        <taxon>Insecta</taxon>
        <taxon>Pterygota</taxon>
        <taxon>Neoptera</taxon>
        <taxon>Endopterygota</taxon>
        <taxon>Lepidoptera</taxon>
        <taxon>Glossata</taxon>
        <taxon>Ditrysia</taxon>
        <taxon>Noctuoidea</taxon>
        <taxon>Noctuidae</taxon>
        <taxon>Amphipyrinae</taxon>
        <taxon>Spodoptera</taxon>
    </lineage>
</organism>
<reference evidence="2" key="1">
    <citation type="journal article" date="2021" name="G3 (Bethesda)">
        <title>Genome and transcriptome analysis of the beet armyworm Spodoptera exigua reveals targets for pest control. .</title>
        <authorList>
            <person name="Simon S."/>
            <person name="Breeschoten T."/>
            <person name="Jansen H.J."/>
            <person name="Dirks R.P."/>
            <person name="Schranz M.E."/>
            <person name="Ros V.I.D."/>
        </authorList>
    </citation>
    <scope>NUCLEOTIDE SEQUENCE</scope>
    <source>
        <strain evidence="2">TB_SE_WUR_2020</strain>
    </source>
</reference>
<dbReference type="EMBL" id="JACEFF010000400">
    <property type="protein sequence ID" value="KAH9638388.1"/>
    <property type="molecule type" value="Genomic_DNA"/>
</dbReference>
<feature type="compositionally biased region" description="Basic and acidic residues" evidence="1">
    <location>
        <begin position="30"/>
        <end position="53"/>
    </location>
</feature>
<proteinExistence type="predicted"/>